<dbReference type="InterPro" id="IPR000795">
    <property type="entry name" value="T_Tr_GTP-bd_dom"/>
</dbReference>
<proteinExistence type="predicted"/>
<evidence type="ECO:0000256" key="1">
    <source>
        <dbReference type="ARBA" id="ARBA00004496"/>
    </source>
</evidence>
<dbReference type="GO" id="GO:0003723">
    <property type="term" value="F:RNA binding"/>
    <property type="evidence" value="ECO:0007669"/>
    <property type="project" value="InterPro"/>
</dbReference>
<dbReference type="InterPro" id="IPR004535">
    <property type="entry name" value="Transl_elong_SelB"/>
</dbReference>
<keyword evidence="4" id="KW-0547">Nucleotide-binding</keyword>
<dbReference type="Pfam" id="PF25461">
    <property type="entry name" value="Beta-barrel_SelB"/>
    <property type="match status" value="1"/>
</dbReference>
<evidence type="ECO:0000256" key="7">
    <source>
        <dbReference type="ARBA" id="ARBA00025526"/>
    </source>
</evidence>
<keyword evidence="3" id="KW-0963">Cytoplasm</keyword>
<comment type="function">
    <text evidence="7">Translation factor necessary for the incorporation of selenocysteine into proteins. It probably replaces EF-Tu for the insertion of selenocysteine directed by the UGA codon. SelB binds GTP and GDP.</text>
</comment>
<keyword evidence="10" id="KW-0251">Elongation factor</keyword>
<dbReference type="PROSITE" id="PS00301">
    <property type="entry name" value="G_TR_1"/>
    <property type="match status" value="1"/>
</dbReference>
<dbReference type="NCBIfam" id="TIGR00475">
    <property type="entry name" value="selB"/>
    <property type="match status" value="1"/>
</dbReference>
<dbReference type="InterPro" id="IPR031157">
    <property type="entry name" value="G_TR_CS"/>
</dbReference>
<dbReference type="PROSITE" id="PS51722">
    <property type="entry name" value="G_TR_2"/>
    <property type="match status" value="1"/>
</dbReference>
<accession>A0A354YTY3</accession>
<dbReference type="InterPro" id="IPR004161">
    <property type="entry name" value="EFTu-like_2"/>
</dbReference>
<protein>
    <recommendedName>
        <fullName evidence="2">Selenocysteine-specific elongation factor</fullName>
    </recommendedName>
    <alternativeName>
        <fullName evidence="8">SelB translation factor</fullName>
    </alternativeName>
</protein>
<comment type="caution">
    <text evidence="10">The sequence shown here is derived from an EMBL/GenBank/DDBJ whole genome shotgun (WGS) entry which is preliminary data.</text>
</comment>
<dbReference type="InterPro" id="IPR050055">
    <property type="entry name" value="EF-Tu_GTPase"/>
</dbReference>
<evidence type="ECO:0000313" key="11">
    <source>
        <dbReference type="Proteomes" id="UP000263273"/>
    </source>
</evidence>
<dbReference type="PANTHER" id="PTHR43721">
    <property type="entry name" value="ELONGATION FACTOR TU-RELATED"/>
    <property type="match status" value="1"/>
</dbReference>
<gene>
    <name evidence="10" type="primary">selB</name>
    <name evidence="10" type="ORF">DDZ44_01740</name>
</gene>
<dbReference type="SUPFAM" id="SSF50447">
    <property type="entry name" value="Translation proteins"/>
    <property type="match status" value="1"/>
</dbReference>
<dbReference type="GO" id="GO:0005829">
    <property type="term" value="C:cytosol"/>
    <property type="evidence" value="ECO:0007669"/>
    <property type="project" value="TreeGrafter"/>
</dbReference>
<dbReference type="Pfam" id="PF03144">
    <property type="entry name" value="GTP_EFTU_D2"/>
    <property type="match status" value="1"/>
</dbReference>
<evidence type="ECO:0000256" key="2">
    <source>
        <dbReference type="ARBA" id="ARBA00015953"/>
    </source>
</evidence>
<evidence type="ECO:0000313" key="10">
    <source>
        <dbReference type="EMBL" id="HBK52649.1"/>
    </source>
</evidence>
<dbReference type="GO" id="GO:0003746">
    <property type="term" value="F:translation elongation factor activity"/>
    <property type="evidence" value="ECO:0007669"/>
    <property type="project" value="UniProtKB-KW"/>
</dbReference>
<dbReference type="CDD" id="cd15491">
    <property type="entry name" value="selB_III"/>
    <property type="match status" value="1"/>
</dbReference>
<dbReference type="Gene3D" id="3.40.50.300">
    <property type="entry name" value="P-loop containing nucleotide triphosphate hydrolases"/>
    <property type="match status" value="1"/>
</dbReference>
<dbReference type="GO" id="GO:0003924">
    <property type="term" value="F:GTPase activity"/>
    <property type="evidence" value="ECO:0007669"/>
    <property type="project" value="InterPro"/>
</dbReference>
<dbReference type="CDD" id="cd03696">
    <property type="entry name" value="SelB_II"/>
    <property type="match status" value="1"/>
</dbReference>
<feature type="domain" description="Tr-type G" evidence="9">
    <location>
        <begin position="1"/>
        <end position="176"/>
    </location>
</feature>
<dbReference type="PANTHER" id="PTHR43721:SF22">
    <property type="entry name" value="ELONGATION FACTOR TU, MITOCHONDRIAL"/>
    <property type="match status" value="1"/>
</dbReference>
<comment type="subcellular location">
    <subcellularLocation>
        <location evidence="1">Cytoplasm</location>
    </subcellularLocation>
</comment>
<dbReference type="InterPro" id="IPR009001">
    <property type="entry name" value="Transl_elong_EF1A/Init_IF2_C"/>
</dbReference>
<feature type="non-terminal residue" evidence="10">
    <location>
        <position position="410"/>
    </location>
</feature>
<dbReference type="InterPro" id="IPR057335">
    <property type="entry name" value="Beta-barrel_SelB"/>
</dbReference>
<dbReference type="GO" id="GO:0001514">
    <property type="term" value="P:selenocysteine incorporation"/>
    <property type="evidence" value="ECO:0007669"/>
    <property type="project" value="InterPro"/>
</dbReference>
<dbReference type="AlphaFoldDB" id="A0A354YTY3"/>
<name>A0A354YTY3_9FIRM</name>
<dbReference type="InterPro" id="IPR027417">
    <property type="entry name" value="P-loop_NTPase"/>
</dbReference>
<dbReference type="InterPro" id="IPR005225">
    <property type="entry name" value="Small_GTP-bd"/>
</dbReference>
<keyword evidence="6" id="KW-0342">GTP-binding</keyword>
<dbReference type="CDD" id="cd04171">
    <property type="entry name" value="SelB"/>
    <property type="match status" value="1"/>
</dbReference>
<organism evidence="10 11">
    <name type="scientific">Syntrophomonas wolfei</name>
    <dbReference type="NCBI Taxonomy" id="863"/>
    <lineage>
        <taxon>Bacteria</taxon>
        <taxon>Bacillati</taxon>
        <taxon>Bacillota</taxon>
        <taxon>Clostridia</taxon>
        <taxon>Eubacteriales</taxon>
        <taxon>Syntrophomonadaceae</taxon>
        <taxon>Syntrophomonas</taxon>
    </lineage>
</organism>
<dbReference type="NCBIfam" id="TIGR00231">
    <property type="entry name" value="small_GTP"/>
    <property type="match status" value="1"/>
</dbReference>
<dbReference type="Pfam" id="PF00009">
    <property type="entry name" value="GTP_EFTU"/>
    <property type="match status" value="1"/>
</dbReference>
<dbReference type="EMBL" id="DNZF01000036">
    <property type="protein sequence ID" value="HBK52649.1"/>
    <property type="molecule type" value="Genomic_DNA"/>
</dbReference>
<evidence type="ECO:0000256" key="8">
    <source>
        <dbReference type="ARBA" id="ARBA00031615"/>
    </source>
</evidence>
<dbReference type="SUPFAM" id="SSF52540">
    <property type="entry name" value="P-loop containing nucleoside triphosphate hydrolases"/>
    <property type="match status" value="1"/>
</dbReference>
<dbReference type="Gene3D" id="2.40.30.10">
    <property type="entry name" value="Translation factors"/>
    <property type="match status" value="1"/>
</dbReference>
<evidence type="ECO:0000256" key="5">
    <source>
        <dbReference type="ARBA" id="ARBA00022917"/>
    </source>
</evidence>
<dbReference type="SUPFAM" id="SSF50465">
    <property type="entry name" value="EF-Tu/eEF-1alpha/eIF2-gamma C-terminal domain"/>
    <property type="match status" value="1"/>
</dbReference>
<dbReference type="PRINTS" id="PR00315">
    <property type="entry name" value="ELONGATNFCT"/>
</dbReference>
<evidence type="ECO:0000256" key="6">
    <source>
        <dbReference type="ARBA" id="ARBA00023134"/>
    </source>
</evidence>
<dbReference type="Proteomes" id="UP000263273">
    <property type="component" value="Unassembled WGS sequence"/>
</dbReference>
<evidence type="ECO:0000259" key="9">
    <source>
        <dbReference type="PROSITE" id="PS51722"/>
    </source>
</evidence>
<evidence type="ECO:0000256" key="4">
    <source>
        <dbReference type="ARBA" id="ARBA00022741"/>
    </source>
</evidence>
<keyword evidence="5" id="KW-0648">Protein biosynthesis</keyword>
<sequence>MKRLIIGTAGHIDHGKTTLVRALTGVDTDRLKEEKQRGISIELGFAPFMLPGGQKAAIVDVPGHERFIRHMLAGAFGIDMVVFVIAADEGIMPQTREHLDIIELLGVKQGVVAITKKDLVDEEWLLLMEEEIKEYLAGTALKNSPMIAVSAISGEGIEQLLEEIENMAEQVEEKPVMGQARLPIDRVFTIAGFGTVVTGTLWSGQIKTGESLELMPVQRPVKVRSLQVHGARVTEALAGQRVAVNLQGIEVAEIKRGYLLSTPDYLHPSYRVDTRLRLLSSSKRTLKNWNRIRFHLGTEEALGRVVLLDRDELQPGQESYAQIVMEKAVVCQKGDPFVIRYYSPVATIGGGSIIDPHAPKQKRFREEVLEQLVMKEEGSLYDLILQEMEAAEATFSGSDLARKTGHEEEH</sequence>
<dbReference type="STRING" id="378794.GCA_001570625_00384"/>
<reference evidence="10 11" key="1">
    <citation type="journal article" date="2018" name="Nat. Biotechnol.">
        <title>A standardized bacterial taxonomy based on genome phylogeny substantially revises the tree of life.</title>
        <authorList>
            <person name="Parks D.H."/>
            <person name="Chuvochina M."/>
            <person name="Waite D.W."/>
            <person name="Rinke C."/>
            <person name="Skarshewski A."/>
            <person name="Chaumeil P.A."/>
            <person name="Hugenholtz P."/>
        </authorList>
    </citation>
    <scope>NUCLEOTIDE SEQUENCE [LARGE SCALE GENOMIC DNA]</scope>
    <source>
        <strain evidence="10">UBA10948</strain>
    </source>
</reference>
<dbReference type="InterPro" id="IPR009000">
    <property type="entry name" value="Transl_B-barrel_sf"/>
</dbReference>
<dbReference type="GO" id="GO:0005525">
    <property type="term" value="F:GTP binding"/>
    <property type="evidence" value="ECO:0007669"/>
    <property type="project" value="UniProtKB-KW"/>
</dbReference>
<evidence type="ECO:0000256" key="3">
    <source>
        <dbReference type="ARBA" id="ARBA00022490"/>
    </source>
</evidence>